<dbReference type="RefSeq" id="WP_006712036.1">
    <property type="nucleotide sequence ID" value="NZ_AFWF01000112.1"/>
</dbReference>
<proteinExistence type="predicted"/>
<dbReference type="EMBL" id="AFWF01000112">
    <property type="protein sequence ID" value="EGU41465.1"/>
    <property type="molecule type" value="Genomic_DNA"/>
</dbReference>
<comment type="caution">
    <text evidence="2">The sequence shown here is derived from an EMBL/GenBank/DDBJ whole genome shotgun (WGS) entry which is preliminary data.</text>
</comment>
<gene>
    <name evidence="2" type="ORF">VII00023_06407</name>
</gene>
<keyword evidence="1" id="KW-0732">Signal</keyword>
<evidence type="ECO:0000256" key="1">
    <source>
        <dbReference type="SAM" id="SignalP"/>
    </source>
</evidence>
<sequence length="119" mass="13712">MNRFITLTSLIVTVFASSTVFAGGYHWESKVKSIQGDVVVSKQAAYDVGRMMIQDYNRKSSPELYKEFASVFDYVDRQSFEITNSSVTVDEYLQGDGQIVYQPILNVRYEFRMREPGNR</sequence>
<dbReference type="InterPro" id="IPR016879">
    <property type="entry name" value="UCP028299"/>
</dbReference>
<reference evidence="2 3" key="1">
    <citation type="journal article" date="2012" name="Int. J. Syst. Evol. Microbiol.">
        <title>Vibrio caribbeanicus sp. nov., isolated from the marine sponge Scleritoderma cyanea.</title>
        <authorList>
            <person name="Hoffmann M."/>
            <person name="Monday S.R."/>
            <person name="Allard M.W."/>
            <person name="Strain E.A."/>
            <person name="Whittaker P."/>
            <person name="Naum M."/>
            <person name="McCarthy P.J."/>
            <person name="Lopez J.V."/>
            <person name="Fischer M."/>
            <person name="Brown E.W."/>
        </authorList>
    </citation>
    <scope>NUCLEOTIDE SEQUENCE [LARGE SCALE GENOMIC DNA]</scope>
    <source>
        <strain evidence="2 3">ATCC 700023</strain>
    </source>
</reference>
<dbReference type="Proteomes" id="UP000004605">
    <property type="component" value="Unassembled WGS sequence"/>
</dbReference>
<keyword evidence="3" id="KW-1185">Reference proteome</keyword>
<protein>
    <recommendedName>
        <fullName evidence="4">Acyl-CoA synthetase</fullName>
    </recommendedName>
</protein>
<evidence type="ECO:0000313" key="2">
    <source>
        <dbReference type="EMBL" id="EGU41465.1"/>
    </source>
</evidence>
<dbReference type="PIRSF" id="PIRSF028299">
    <property type="entry name" value="UCP028299"/>
    <property type="match status" value="1"/>
</dbReference>
<feature type="chain" id="PRO_5003387264" description="Acyl-CoA synthetase" evidence="1">
    <location>
        <begin position="23"/>
        <end position="119"/>
    </location>
</feature>
<dbReference type="Pfam" id="PF11777">
    <property type="entry name" value="DUF3316"/>
    <property type="match status" value="1"/>
</dbReference>
<dbReference type="AlphaFoldDB" id="F9S1S3"/>
<accession>F9S1S3</accession>
<name>F9S1S3_9VIBR</name>
<evidence type="ECO:0008006" key="4">
    <source>
        <dbReference type="Google" id="ProtNLM"/>
    </source>
</evidence>
<dbReference type="OrthoDB" id="5824336at2"/>
<evidence type="ECO:0000313" key="3">
    <source>
        <dbReference type="Proteomes" id="UP000004605"/>
    </source>
</evidence>
<organism evidence="2 3">
    <name type="scientific">Vibrio ichthyoenteri ATCC 700023</name>
    <dbReference type="NCBI Taxonomy" id="870968"/>
    <lineage>
        <taxon>Bacteria</taxon>
        <taxon>Pseudomonadati</taxon>
        <taxon>Pseudomonadota</taxon>
        <taxon>Gammaproteobacteria</taxon>
        <taxon>Vibrionales</taxon>
        <taxon>Vibrionaceae</taxon>
        <taxon>Vibrio</taxon>
    </lineage>
</organism>
<feature type="signal peptide" evidence="1">
    <location>
        <begin position="1"/>
        <end position="22"/>
    </location>
</feature>